<sequence>LNYEKREGDYLCAGCETKLFESKKKYESGSGWPSFYEALPGVFETKIDNLTGSPRTEYHCKKCGGHHGHIFDDGPKPTGKRYCNNGICLIFKL</sequence>
<proteinExistence type="predicted"/>
<dbReference type="SUPFAM" id="SSF51316">
    <property type="entry name" value="Mss4-like"/>
    <property type="match status" value="1"/>
</dbReference>
<feature type="non-terminal residue" evidence="3">
    <location>
        <position position="93"/>
    </location>
</feature>
<reference evidence="3" key="1">
    <citation type="submission" date="2018-05" db="EMBL/GenBank/DDBJ databases">
        <authorList>
            <person name="Lanie J.A."/>
            <person name="Ng W.-L."/>
            <person name="Kazmierczak K.M."/>
            <person name="Andrzejewski T.M."/>
            <person name="Davidsen T.M."/>
            <person name="Wayne K.J."/>
            <person name="Tettelin H."/>
            <person name="Glass J.I."/>
            <person name="Rusch D."/>
            <person name="Podicherti R."/>
            <person name="Tsui H.-C.T."/>
            <person name="Winkler M.E."/>
        </authorList>
    </citation>
    <scope>NUCLEOTIDE SEQUENCE</scope>
</reference>
<dbReference type="Gene3D" id="2.170.150.20">
    <property type="entry name" value="Peptide methionine sulfoxide reductase"/>
    <property type="match status" value="1"/>
</dbReference>
<name>A0A382TG66_9ZZZZ</name>
<organism evidence="3">
    <name type="scientific">marine metagenome</name>
    <dbReference type="NCBI Taxonomy" id="408172"/>
    <lineage>
        <taxon>unclassified sequences</taxon>
        <taxon>metagenomes</taxon>
        <taxon>ecological metagenomes</taxon>
    </lineage>
</organism>
<dbReference type="PANTHER" id="PTHR10173">
    <property type="entry name" value="METHIONINE SULFOXIDE REDUCTASE"/>
    <property type="match status" value="1"/>
</dbReference>
<dbReference type="PROSITE" id="PS51790">
    <property type="entry name" value="MSRB"/>
    <property type="match status" value="1"/>
</dbReference>
<evidence type="ECO:0000313" key="3">
    <source>
        <dbReference type="EMBL" id="SVD21119.1"/>
    </source>
</evidence>
<accession>A0A382TG66</accession>
<dbReference type="InterPro" id="IPR011057">
    <property type="entry name" value="Mss4-like_sf"/>
</dbReference>
<dbReference type="InterPro" id="IPR028427">
    <property type="entry name" value="Met_Sox_Rdtase_MsrB"/>
</dbReference>
<dbReference type="GO" id="GO:0033743">
    <property type="term" value="F:peptide-methionine (R)-S-oxide reductase activity"/>
    <property type="evidence" value="ECO:0007669"/>
    <property type="project" value="InterPro"/>
</dbReference>
<evidence type="ECO:0000256" key="1">
    <source>
        <dbReference type="ARBA" id="ARBA00023002"/>
    </source>
</evidence>
<feature type="non-terminal residue" evidence="3">
    <location>
        <position position="1"/>
    </location>
</feature>
<evidence type="ECO:0000259" key="2">
    <source>
        <dbReference type="PROSITE" id="PS51790"/>
    </source>
</evidence>
<dbReference type="AlphaFoldDB" id="A0A382TG66"/>
<dbReference type="GO" id="GO:0005737">
    <property type="term" value="C:cytoplasm"/>
    <property type="evidence" value="ECO:0007669"/>
    <property type="project" value="TreeGrafter"/>
</dbReference>
<dbReference type="GO" id="GO:0006979">
    <property type="term" value="P:response to oxidative stress"/>
    <property type="evidence" value="ECO:0007669"/>
    <property type="project" value="InterPro"/>
</dbReference>
<dbReference type="Pfam" id="PF01641">
    <property type="entry name" value="SelR"/>
    <property type="match status" value="1"/>
</dbReference>
<dbReference type="PANTHER" id="PTHR10173:SF57">
    <property type="entry name" value="PEPTIDE-METHIONINE (R)-S-OXIDE REDUCTASE"/>
    <property type="match status" value="1"/>
</dbReference>
<gene>
    <name evidence="3" type="ORF">METZ01_LOCUS373973</name>
</gene>
<dbReference type="EMBL" id="UINC01136383">
    <property type="protein sequence ID" value="SVD21119.1"/>
    <property type="molecule type" value="Genomic_DNA"/>
</dbReference>
<dbReference type="InterPro" id="IPR002579">
    <property type="entry name" value="Met_Sox_Rdtase_MsrB_dom"/>
</dbReference>
<dbReference type="GO" id="GO:0030091">
    <property type="term" value="P:protein repair"/>
    <property type="evidence" value="ECO:0007669"/>
    <property type="project" value="InterPro"/>
</dbReference>
<feature type="domain" description="MsrB" evidence="2">
    <location>
        <begin position="1"/>
        <end position="93"/>
    </location>
</feature>
<protein>
    <recommendedName>
        <fullName evidence="2">MsrB domain-containing protein</fullName>
    </recommendedName>
</protein>
<keyword evidence="1" id="KW-0560">Oxidoreductase</keyword>